<evidence type="ECO:0000313" key="2">
    <source>
        <dbReference type="Proteomes" id="UP000193240"/>
    </source>
</evidence>
<sequence length="109" mass="12481">MTSVHARARSFAFIWRGNARRNYYPARNSESCTRLIFIKYHGIEALARHERSHRNWQVLSVARFAGRTSTCSATVRICFFASLLSPPSPIRPCTKGWHSKNSLAPSTNW</sequence>
<evidence type="ECO:0000313" key="1">
    <source>
        <dbReference type="EMBL" id="OSS54642.1"/>
    </source>
</evidence>
<dbReference type="Proteomes" id="UP000193240">
    <property type="component" value="Unassembled WGS sequence"/>
</dbReference>
<proteinExistence type="predicted"/>
<name>A0A1Y2MF92_EPING</name>
<organism evidence="1 2">
    <name type="scientific">Epicoccum nigrum</name>
    <name type="common">Soil fungus</name>
    <name type="synonym">Epicoccum purpurascens</name>
    <dbReference type="NCBI Taxonomy" id="105696"/>
    <lineage>
        <taxon>Eukaryota</taxon>
        <taxon>Fungi</taxon>
        <taxon>Dikarya</taxon>
        <taxon>Ascomycota</taxon>
        <taxon>Pezizomycotina</taxon>
        <taxon>Dothideomycetes</taxon>
        <taxon>Pleosporomycetidae</taxon>
        <taxon>Pleosporales</taxon>
        <taxon>Pleosporineae</taxon>
        <taxon>Didymellaceae</taxon>
        <taxon>Epicoccum</taxon>
    </lineage>
</organism>
<dbReference type="InParanoid" id="A0A1Y2MF92"/>
<dbReference type="EMBL" id="KZ107838">
    <property type="protein sequence ID" value="OSS54642.1"/>
    <property type="molecule type" value="Genomic_DNA"/>
</dbReference>
<keyword evidence="2" id="KW-1185">Reference proteome</keyword>
<accession>A0A1Y2MF92</accession>
<dbReference type="AlphaFoldDB" id="A0A1Y2MF92"/>
<protein>
    <submittedName>
        <fullName evidence="1">Uncharacterized protein</fullName>
    </submittedName>
</protein>
<reference evidence="1 2" key="1">
    <citation type="journal article" date="2017" name="Genome Announc.">
        <title>Genome sequence of the saprophytic ascomycete Epicoccum nigrum ICMP 19927 strain isolated from New Zealand.</title>
        <authorList>
            <person name="Fokin M."/>
            <person name="Fleetwood D."/>
            <person name="Weir B.S."/>
            <person name="Villas-Boas S.G."/>
        </authorList>
    </citation>
    <scope>NUCLEOTIDE SEQUENCE [LARGE SCALE GENOMIC DNA]</scope>
    <source>
        <strain evidence="1 2">ICMP 19927</strain>
    </source>
</reference>
<gene>
    <name evidence="1" type="ORF">B5807_01380</name>
</gene>